<name>A8NB59_COPC7</name>
<feature type="compositionally biased region" description="Low complexity" evidence="1">
    <location>
        <begin position="507"/>
        <end position="523"/>
    </location>
</feature>
<dbReference type="InterPro" id="IPR011009">
    <property type="entry name" value="Kinase-like_dom_sf"/>
</dbReference>
<dbReference type="InterPro" id="IPR040976">
    <property type="entry name" value="Pkinase_fungal"/>
</dbReference>
<evidence type="ECO:0000313" key="3">
    <source>
        <dbReference type="EMBL" id="EAU89706.2"/>
    </source>
</evidence>
<dbReference type="VEuPathDB" id="FungiDB:CC1G_07431"/>
<dbReference type="GO" id="GO:0016301">
    <property type="term" value="F:kinase activity"/>
    <property type="evidence" value="ECO:0007669"/>
    <property type="project" value="UniProtKB-KW"/>
</dbReference>
<proteinExistence type="predicted"/>
<feature type="compositionally biased region" description="Basic and acidic residues" evidence="1">
    <location>
        <begin position="167"/>
        <end position="178"/>
    </location>
</feature>
<dbReference type="PANTHER" id="PTHR38248:SF2">
    <property type="entry name" value="FUNK1 11"/>
    <property type="match status" value="1"/>
</dbReference>
<feature type="compositionally biased region" description="Acidic residues" evidence="1">
    <location>
        <begin position="117"/>
        <end position="133"/>
    </location>
</feature>
<feature type="region of interest" description="Disordered" evidence="1">
    <location>
        <begin position="157"/>
        <end position="179"/>
    </location>
</feature>
<dbReference type="SUPFAM" id="SSF56112">
    <property type="entry name" value="Protein kinase-like (PK-like)"/>
    <property type="match status" value="1"/>
</dbReference>
<dbReference type="Pfam" id="PF17667">
    <property type="entry name" value="Pkinase_fungal"/>
    <property type="match status" value="1"/>
</dbReference>
<dbReference type="RefSeq" id="XP_001832060.2">
    <property type="nucleotide sequence ID" value="XM_001832008.2"/>
</dbReference>
<dbReference type="HOGENOM" id="CLU_011584_0_0_1"/>
<keyword evidence="3" id="KW-0418">Kinase</keyword>
<dbReference type="Gene3D" id="1.10.510.10">
    <property type="entry name" value="Transferase(Phosphotransferase) domain 1"/>
    <property type="match status" value="1"/>
</dbReference>
<evidence type="ECO:0000256" key="1">
    <source>
        <dbReference type="SAM" id="MobiDB-lite"/>
    </source>
</evidence>
<gene>
    <name evidence="3" type="ORF">CC1G_07431</name>
</gene>
<feature type="domain" description="Fungal-type protein kinase" evidence="2">
    <location>
        <begin position="231"/>
        <end position="683"/>
    </location>
</feature>
<keyword evidence="3" id="KW-0808">Transferase</keyword>
<dbReference type="InParanoid" id="A8NB59"/>
<accession>A8NB59</accession>
<evidence type="ECO:0000259" key="2">
    <source>
        <dbReference type="Pfam" id="PF17667"/>
    </source>
</evidence>
<dbReference type="Proteomes" id="UP000001861">
    <property type="component" value="Unassembled WGS sequence"/>
</dbReference>
<feature type="region of interest" description="Disordered" evidence="1">
    <location>
        <begin position="496"/>
        <end position="527"/>
    </location>
</feature>
<feature type="region of interest" description="Disordered" evidence="1">
    <location>
        <begin position="797"/>
        <end position="875"/>
    </location>
</feature>
<keyword evidence="4" id="KW-1185">Reference proteome</keyword>
<feature type="region of interest" description="Disordered" evidence="1">
    <location>
        <begin position="51"/>
        <end position="112"/>
    </location>
</feature>
<evidence type="ECO:0000313" key="4">
    <source>
        <dbReference type="Proteomes" id="UP000001861"/>
    </source>
</evidence>
<comment type="caution">
    <text evidence="3">The sequence shown here is derived from an EMBL/GenBank/DDBJ whole genome shotgun (WGS) entry which is preliminary data.</text>
</comment>
<reference evidence="3 4" key="1">
    <citation type="journal article" date="2010" name="Proc. Natl. Acad. Sci. U.S.A.">
        <title>Insights into evolution of multicellular fungi from the assembled chromosomes of the mushroom Coprinopsis cinerea (Coprinus cinereus).</title>
        <authorList>
            <person name="Stajich J.E."/>
            <person name="Wilke S.K."/>
            <person name="Ahren D."/>
            <person name="Au C.H."/>
            <person name="Birren B.W."/>
            <person name="Borodovsky M."/>
            <person name="Burns C."/>
            <person name="Canback B."/>
            <person name="Casselton L.A."/>
            <person name="Cheng C.K."/>
            <person name="Deng J."/>
            <person name="Dietrich F.S."/>
            <person name="Fargo D.C."/>
            <person name="Farman M.L."/>
            <person name="Gathman A.C."/>
            <person name="Goldberg J."/>
            <person name="Guigo R."/>
            <person name="Hoegger P.J."/>
            <person name="Hooker J.B."/>
            <person name="Huggins A."/>
            <person name="James T.Y."/>
            <person name="Kamada T."/>
            <person name="Kilaru S."/>
            <person name="Kodira C."/>
            <person name="Kues U."/>
            <person name="Kupfer D."/>
            <person name="Kwan H.S."/>
            <person name="Lomsadze A."/>
            <person name="Li W."/>
            <person name="Lilly W.W."/>
            <person name="Ma L.J."/>
            <person name="Mackey A.J."/>
            <person name="Manning G."/>
            <person name="Martin F."/>
            <person name="Muraguchi H."/>
            <person name="Natvig D.O."/>
            <person name="Palmerini H."/>
            <person name="Ramesh M.A."/>
            <person name="Rehmeyer C.J."/>
            <person name="Roe B.A."/>
            <person name="Shenoy N."/>
            <person name="Stanke M."/>
            <person name="Ter-Hovhannisyan V."/>
            <person name="Tunlid A."/>
            <person name="Velagapudi R."/>
            <person name="Vision T.J."/>
            <person name="Zeng Q."/>
            <person name="Zolan M.E."/>
            <person name="Pukkila P.J."/>
        </authorList>
    </citation>
    <scope>NUCLEOTIDE SEQUENCE [LARGE SCALE GENOMIC DNA]</scope>
    <source>
        <strain evidence="4">Okayama-7 / 130 / ATCC MYA-4618 / FGSC 9003</strain>
    </source>
</reference>
<feature type="compositionally biased region" description="Basic and acidic residues" evidence="1">
    <location>
        <begin position="75"/>
        <end position="91"/>
    </location>
</feature>
<feature type="compositionally biased region" description="Acidic residues" evidence="1">
    <location>
        <begin position="96"/>
        <end position="112"/>
    </location>
</feature>
<dbReference type="AlphaFoldDB" id="A8NB59"/>
<dbReference type="KEGG" id="cci:CC1G_07431"/>
<dbReference type="OrthoDB" id="3271139at2759"/>
<dbReference type="OMA" id="FREANAH"/>
<dbReference type="GeneID" id="6008543"/>
<protein>
    <submittedName>
        <fullName evidence="3">Other/FunK1 protein kinase</fullName>
    </submittedName>
</protein>
<dbReference type="EMBL" id="AACS02000009">
    <property type="protein sequence ID" value="EAU89706.2"/>
    <property type="molecule type" value="Genomic_DNA"/>
</dbReference>
<dbReference type="PANTHER" id="PTHR38248">
    <property type="entry name" value="FUNK1 6"/>
    <property type="match status" value="1"/>
</dbReference>
<sequence length="875" mass="99162">MRMDIGDLMNSEMYVCTYNQFKEYYLPKCDDETMSFVNDALKASEFLVPREERTGLDDGAAVGNEDEDAPSDDAGSVRESNDELPQERGELNGEVGEVDEGNEGEGEECEEIEEQGYVSDDEGEDDQGAEGEGDSNSQVYSHVLCNFQMKPSLLRKKAKNNTTSSSDKPKTSNTHENKVFSPLGEIGTEILKALDEKGIKRNGSHLRMCPHTTIYSNIPGCNQEIDACLTKNKSKALDIADILVPFEFKLAYTIAKVFLNRRQVVSQANHTMNDDPRRRFMFAITIEDDRVSLWFFSRSHSVKAKSFSMIDRPDLLVEVLVSLFCATEEQLGLDPLVHLTEDRRYVYEFPPNKTRPKPIFYRTTGTVIEARTQRLICRATRIWRVIQVESPDHTEAIEGSKEMILKDVSLPEEFRTEFEIQRDLFRDLEDLAKDKEWRQREILKDFVAEDLVSLERALQGGFKRYFSCIIDEHVGEVTPPLCPGAWAATTPMFTEPRTIAPDHNRNRAAPGTRAPRRPTAGPPGELGTIQEELQHRGFNPRRPCRLIFDEPCIPLSDVPTLGELVDIVQQCLIPLRLMFCVGWVHRDISPGNILVFRTSPTAQWQVKLSDLEYAKRFPCDDQPSPIPKTGTPAFMACEILTKSLISKTGTGKGVSRRKGPNKLPVIHNYQHDLESLWWIILWAITMRVKQSLQRANLLFREANAHARRGVFTDEDSIEDHEQVYPCFPVLLCLSGFVEQLDLLRIYFESEYISRNRGNKQQDIGTYSLIVSEGFWNFFEGIKGSRKVWGDLPLLTDTELAPGTTAPRGTKRKYSDMNRAPQRSKDAPNPQSLKQDDRTLKSAHSTATPKGGHGEKVTNQEIEEGQEQPASKKARA</sequence>
<organism evidence="3 4">
    <name type="scientific">Coprinopsis cinerea (strain Okayama-7 / 130 / ATCC MYA-4618 / FGSC 9003)</name>
    <name type="common">Inky cap fungus</name>
    <name type="synonym">Hormographiella aspergillata</name>
    <dbReference type="NCBI Taxonomy" id="240176"/>
    <lineage>
        <taxon>Eukaryota</taxon>
        <taxon>Fungi</taxon>
        <taxon>Dikarya</taxon>
        <taxon>Basidiomycota</taxon>
        <taxon>Agaricomycotina</taxon>
        <taxon>Agaricomycetes</taxon>
        <taxon>Agaricomycetidae</taxon>
        <taxon>Agaricales</taxon>
        <taxon>Agaricineae</taxon>
        <taxon>Psathyrellaceae</taxon>
        <taxon>Coprinopsis</taxon>
    </lineage>
</organism>
<feature type="region of interest" description="Disordered" evidence="1">
    <location>
        <begin position="117"/>
        <end position="136"/>
    </location>
</feature>